<dbReference type="Proteomes" id="UP000027265">
    <property type="component" value="Unassembled WGS sequence"/>
</dbReference>
<reference evidence="3" key="1">
    <citation type="journal article" date="2014" name="Proc. Natl. Acad. Sci. U.S.A.">
        <title>Extensive sampling of basidiomycete genomes demonstrates inadequacy of the white-rot/brown-rot paradigm for wood decay fungi.</title>
        <authorList>
            <person name="Riley R."/>
            <person name="Salamov A.A."/>
            <person name="Brown D.W."/>
            <person name="Nagy L.G."/>
            <person name="Floudas D."/>
            <person name="Held B.W."/>
            <person name="Levasseur A."/>
            <person name="Lombard V."/>
            <person name="Morin E."/>
            <person name="Otillar R."/>
            <person name="Lindquist E.A."/>
            <person name="Sun H."/>
            <person name="LaButti K.M."/>
            <person name="Schmutz J."/>
            <person name="Jabbour D."/>
            <person name="Luo H."/>
            <person name="Baker S.E."/>
            <person name="Pisabarro A.G."/>
            <person name="Walton J.D."/>
            <person name="Blanchette R.A."/>
            <person name="Henrissat B."/>
            <person name="Martin F."/>
            <person name="Cullen D."/>
            <person name="Hibbett D.S."/>
            <person name="Grigoriev I.V."/>
        </authorList>
    </citation>
    <scope>NUCLEOTIDE SEQUENCE [LARGE SCALE GENOMIC DNA]</scope>
    <source>
        <strain evidence="3">MUCL 33604</strain>
    </source>
</reference>
<evidence type="ECO:0000313" key="3">
    <source>
        <dbReference type="Proteomes" id="UP000027265"/>
    </source>
</evidence>
<name>A0A067QD76_9AGAM</name>
<dbReference type="PANTHER" id="PTHR38248:SF2">
    <property type="entry name" value="FUNK1 11"/>
    <property type="match status" value="1"/>
</dbReference>
<gene>
    <name evidence="2" type="ORF">JAAARDRAFT_54793</name>
</gene>
<dbReference type="InterPro" id="IPR040976">
    <property type="entry name" value="Pkinase_fungal"/>
</dbReference>
<proteinExistence type="predicted"/>
<dbReference type="PANTHER" id="PTHR38248">
    <property type="entry name" value="FUNK1 6"/>
    <property type="match status" value="1"/>
</dbReference>
<feature type="domain" description="Fungal-type protein kinase" evidence="1">
    <location>
        <begin position="165"/>
        <end position="525"/>
    </location>
</feature>
<dbReference type="EMBL" id="KL197712">
    <property type="protein sequence ID" value="KDQ61422.1"/>
    <property type="molecule type" value="Genomic_DNA"/>
</dbReference>
<dbReference type="STRING" id="933084.A0A067QD76"/>
<dbReference type="Gene3D" id="1.10.510.10">
    <property type="entry name" value="Transferase(Phosphotransferase) domain 1"/>
    <property type="match status" value="1"/>
</dbReference>
<dbReference type="OrthoDB" id="3260094at2759"/>
<dbReference type="HOGENOM" id="CLU_011584_3_1_1"/>
<dbReference type="InParanoid" id="A0A067QD76"/>
<evidence type="ECO:0000313" key="2">
    <source>
        <dbReference type="EMBL" id="KDQ61422.1"/>
    </source>
</evidence>
<keyword evidence="3" id="KW-1185">Reference proteome</keyword>
<evidence type="ECO:0000259" key="1">
    <source>
        <dbReference type="Pfam" id="PF17667"/>
    </source>
</evidence>
<dbReference type="AlphaFoldDB" id="A0A067QD76"/>
<protein>
    <recommendedName>
        <fullName evidence="1">Fungal-type protein kinase domain-containing protein</fullName>
    </recommendedName>
</protein>
<organism evidence="2 3">
    <name type="scientific">Jaapia argillacea MUCL 33604</name>
    <dbReference type="NCBI Taxonomy" id="933084"/>
    <lineage>
        <taxon>Eukaryota</taxon>
        <taxon>Fungi</taxon>
        <taxon>Dikarya</taxon>
        <taxon>Basidiomycota</taxon>
        <taxon>Agaricomycotina</taxon>
        <taxon>Agaricomycetes</taxon>
        <taxon>Agaricomycetidae</taxon>
        <taxon>Jaapiales</taxon>
        <taxon>Jaapiaceae</taxon>
        <taxon>Jaapia</taxon>
    </lineage>
</organism>
<sequence length="549" mass="60881">MDALPLPSGGSAITFETPTIVKHAIGGAYRSGIPSLDRSAILADLGSSVPELSFQYFADHILPPSHVDASSVKKLIAEKHIIGGRWSAFPFNPATIIGTEQAVFKRLENVVQAIVSCCDGGQRAGFQYVDNPDRVPYLERTNLTRPDAYFELDPIASTVRSGSSSESRLSAWYNIGVAGECKTANTDNNSLDDDVTAKVIWSMHHIMRSDPCRRFTLGFTIEDTTTRIWFCCRQIVLVTQPFNFITEHEKLIQFVSSVLYSGRVSMGWDPTIIRHVTDNRTYFDITVHSQGKAMQFRSSKFLSNLGAGAIRGRGTRVFRARRLNDEGKEVGEEVALRDVWVDVDRLREADIYQRLQTDVEALGPDSLKEFQRLFLTIVTHGDVLIDNVADRTLDLAMRNAEVSGSHVGKFHLWCKPLALSRPDVNSSGASPTLDAPNLTRAPVSHSRHVHPQVHYRVVFQEVGVAVFEVKSLDKFFHVLVDGAKALDLMHACGWVHRDISSGNILQVGDGGKLCDLEYAKKIDGEGGHAVRTVHSLSLLTYTVLIRLVR</sequence>
<dbReference type="InterPro" id="IPR011009">
    <property type="entry name" value="Kinase-like_dom_sf"/>
</dbReference>
<dbReference type="SUPFAM" id="SSF56112">
    <property type="entry name" value="Protein kinase-like (PK-like)"/>
    <property type="match status" value="1"/>
</dbReference>
<accession>A0A067QD76</accession>
<dbReference type="Pfam" id="PF17667">
    <property type="entry name" value="Pkinase_fungal"/>
    <property type="match status" value="1"/>
</dbReference>